<dbReference type="EMBL" id="MRTF01000004">
    <property type="protein sequence ID" value="OME93164.1"/>
    <property type="molecule type" value="Genomic_DNA"/>
</dbReference>
<proteinExistence type="predicted"/>
<dbReference type="STRING" id="1401.BK123_14455"/>
<organism evidence="2 3">
    <name type="scientific">Paenibacillus lautus</name>
    <name type="common">Bacillus lautus</name>
    <dbReference type="NCBI Taxonomy" id="1401"/>
    <lineage>
        <taxon>Bacteria</taxon>
        <taxon>Bacillati</taxon>
        <taxon>Bacillota</taxon>
        <taxon>Bacilli</taxon>
        <taxon>Bacillales</taxon>
        <taxon>Paenibacillaceae</taxon>
        <taxon>Paenibacillus</taxon>
    </lineage>
</organism>
<reference evidence="2 3" key="1">
    <citation type="submission" date="2016-11" db="EMBL/GenBank/DDBJ databases">
        <title>Paenibacillus species isolates.</title>
        <authorList>
            <person name="Beno S.M."/>
        </authorList>
    </citation>
    <scope>NUCLEOTIDE SEQUENCE [LARGE SCALE GENOMIC DNA]</scope>
    <source>
        <strain evidence="2 3">FSL F4-0100</strain>
    </source>
</reference>
<dbReference type="PANTHER" id="PTHR43539">
    <property type="entry name" value="FLAVIN-BINDING MONOOXYGENASE-LIKE PROTEIN (AFU_ORTHOLOGUE AFUA_4G09220)"/>
    <property type="match status" value="1"/>
</dbReference>
<gene>
    <name evidence="2" type="ORF">BK123_14455</name>
</gene>
<dbReference type="SUPFAM" id="SSF51905">
    <property type="entry name" value="FAD/NAD(P)-binding domain"/>
    <property type="match status" value="2"/>
</dbReference>
<dbReference type="PRINTS" id="PR00368">
    <property type="entry name" value="FADPNR"/>
</dbReference>
<evidence type="ECO:0000313" key="3">
    <source>
        <dbReference type="Proteomes" id="UP000187074"/>
    </source>
</evidence>
<dbReference type="RefSeq" id="WP_076323182.1">
    <property type="nucleotide sequence ID" value="NZ_MRTF01000004.1"/>
</dbReference>
<name>A0A1R1B386_PAELA</name>
<keyword evidence="1" id="KW-0560">Oxidoreductase</keyword>
<dbReference type="Pfam" id="PF13738">
    <property type="entry name" value="Pyr_redox_3"/>
    <property type="match status" value="1"/>
</dbReference>
<dbReference type="PANTHER" id="PTHR43539:SF78">
    <property type="entry name" value="FLAVIN-CONTAINING MONOOXYGENASE"/>
    <property type="match status" value="1"/>
</dbReference>
<dbReference type="PRINTS" id="PR00469">
    <property type="entry name" value="PNDRDTASEII"/>
</dbReference>
<dbReference type="GO" id="GO:0050660">
    <property type="term" value="F:flavin adenine dinucleotide binding"/>
    <property type="evidence" value="ECO:0007669"/>
    <property type="project" value="TreeGrafter"/>
</dbReference>
<dbReference type="GO" id="GO:0004497">
    <property type="term" value="F:monooxygenase activity"/>
    <property type="evidence" value="ECO:0007669"/>
    <property type="project" value="TreeGrafter"/>
</dbReference>
<dbReference type="Proteomes" id="UP000187074">
    <property type="component" value="Unassembled WGS sequence"/>
</dbReference>
<accession>A0A1R1B386</accession>
<evidence type="ECO:0000313" key="2">
    <source>
        <dbReference type="EMBL" id="OME93164.1"/>
    </source>
</evidence>
<dbReference type="Gene3D" id="3.50.50.60">
    <property type="entry name" value="FAD/NAD(P)-binding domain"/>
    <property type="match status" value="1"/>
</dbReference>
<evidence type="ECO:0000256" key="1">
    <source>
        <dbReference type="ARBA" id="ARBA00023002"/>
    </source>
</evidence>
<comment type="caution">
    <text evidence="2">The sequence shown here is derived from an EMBL/GenBank/DDBJ whole genome shotgun (WGS) entry which is preliminary data.</text>
</comment>
<dbReference type="AlphaFoldDB" id="A0A1R1B386"/>
<sequence length="355" mass="39243">MWDVIVIGAGQAGLATGYWLRQAGMKFLLLDRGSEAGDAWKTRYDSLKLFTPRTHSALHGMRIDGDPDGFPDKDEMASYLKSYAERFKLPIQFETDVKCVHKEEDRFIIETHAGEYHAKSLIIATGPFRQPRIPAFAASVPADIVQLHSSDYRRPSQLQEGGVLVVGGGNSGAQIAVELSGGRETYLALGQQPRYLPMTVGGKGMFWWLDKLGILSASGSSWVGRKLKRRGDPIFGYELKQAVKCGKVVLKKRAVDAGASGMRFEDGTELKVRNIIWATGFVSSYDWLHVDQALNHKKAVIHTRGISPVKGLYYVGLPWQTHRGSALLAGVSRDAREIVQAIMEKRGLVYGKRAP</sequence>
<dbReference type="InterPro" id="IPR036188">
    <property type="entry name" value="FAD/NAD-bd_sf"/>
</dbReference>
<dbReference type="InterPro" id="IPR050982">
    <property type="entry name" value="Auxin_biosynth/cation_transpt"/>
</dbReference>
<protein>
    <submittedName>
        <fullName evidence="2">Oxidoreductase</fullName>
    </submittedName>
</protein>